<dbReference type="EMBL" id="JAURUE010000001">
    <property type="protein sequence ID" value="MDP9608571.1"/>
    <property type="molecule type" value="Genomic_DNA"/>
</dbReference>
<protein>
    <submittedName>
        <fullName evidence="2">Uncharacterized protein</fullName>
    </submittedName>
</protein>
<dbReference type="Proteomes" id="UP001234880">
    <property type="component" value="Unassembled WGS sequence"/>
</dbReference>
<organism evidence="2 3">
    <name type="scientific">Streptomyces demainii</name>
    <dbReference type="NCBI Taxonomy" id="588122"/>
    <lineage>
        <taxon>Bacteria</taxon>
        <taxon>Bacillati</taxon>
        <taxon>Actinomycetota</taxon>
        <taxon>Actinomycetes</taxon>
        <taxon>Kitasatosporales</taxon>
        <taxon>Streptomycetaceae</taxon>
        <taxon>Streptomyces</taxon>
    </lineage>
</organism>
<feature type="compositionally biased region" description="Polar residues" evidence="1">
    <location>
        <begin position="96"/>
        <end position="108"/>
    </location>
</feature>
<reference evidence="2 3" key="1">
    <citation type="submission" date="2023-07" db="EMBL/GenBank/DDBJ databases">
        <title>Sequencing the genomes of 1000 actinobacteria strains.</title>
        <authorList>
            <person name="Klenk H.-P."/>
        </authorList>
    </citation>
    <scope>NUCLEOTIDE SEQUENCE [LARGE SCALE GENOMIC DNA]</scope>
    <source>
        <strain evidence="2 3">DSM 41600</strain>
    </source>
</reference>
<feature type="compositionally biased region" description="Basic residues" evidence="1">
    <location>
        <begin position="63"/>
        <end position="81"/>
    </location>
</feature>
<evidence type="ECO:0000313" key="2">
    <source>
        <dbReference type="EMBL" id="MDP9608571.1"/>
    </source>
</evidence>
<feature type="region of interest" description="Disordered" evidence="1">
    <location>
        <begin position="54"/>
        <end position="120"/>
    </location>
</feature>
<evidence type="ECO:0000256" key="1">
    <source>
        <dbReference type="SAM" id="MobiDB-lite"/>
    </source>
</evidence>
<sequence length="120" mass="13502">MSQATERITTAYEAAGYDVEQVHLTPTYTRLNVTDRAARTQSKVELVAEFLHHPPVDSDLGPARHRPNPLHRHRCLPHVHRPTAFVSRTPHRHSHTGQATNPTQAPSTQCCCLPPPHQEQ</sequence>
<accession>A0ABT9KMA5</accession>
<comment type="caution">
    <text evidence="2">The sequence shown here is derived from an EMBL/GenBank/DDBJ whole genome shotgun (WGS) entry which is preliminary data.</text>
</comment>
<name>A0ABT9KMA5_9ACTN</name>
<gene>
    <name evidence="2" type="ORF">JOF35_000848</name>
</gene>
<evidence type="ECO:0000313" key="3">
    <source>
        <dbReference type="Proteomes" id="UP001234880"/>
    </source>
</evidence>
<keyword evidence="3" id="KW-1185">Reference proteome</keyword>
<proteinExistence type="predicted"/>